<evidence type="ECO:0000313" key="9">
    <source>
        <dbReference type="EMBL" id="QEG14596.1"/>
    </source>
</evidence>
<feature type="transmembrane region" description="Helical" evidence="8">
    <location>
        <begin position="218"/>
        <end position="236"/>
    </location>
</feature>
<sequence length="864" mass="97614">MNALAQPVPRLHKYSILLLLVIFSGMILARWNQLYFYTPDSGRYVTMATSLVNGTGYREIDTPGEPLYSHRPPGMSVLLAPAALIAPYNVLLAKATVWLSSLALLAMLYLYIISLLKPETDQSTTVKTGTYWTALIITGLLAVNPYTLFFSTLVMSEIPFMACSLAILYVVALQPDHPGRGQLIIFTILIIFLPFLRTIGILMILSAGIWAVFRKARWPWLIGVSGSILASGLWMVRNASTGKSGYTSIALGELQSQGIAGTLIRMIQRITSHYDHLSQQLLPNMPESQPRYSALILDNISYLPGPGRLYLFLAAMLILISVYGMLNCRRQGGMIALGYLVLSLAALSLWPWMQPRFTFPLIPIILAYLPAGYIAFANHFQFSRPLLRMALVGACSVIVLYFVSIQIKTDYQLIHANLKMLSDPRHFYSHQMPGSSFSHWTAAGQWINQNSEAHSRIIARQSATATTAQRYQKLAFFDVISAEKLHQIIQQFHANYLVTLNKNHGLIFSWYLLDEDLVYHLNPVYDEQGVMVIKIEPNRSGTIREKYYSADDSLILARKAYEKFPHRSYLQSGLAGELFNSGHYEEEIEFIRKLQQNNIRDVNLSFLLGWSYIKTKQYEKAIHEFEVALSTPGQKLIRTNLLQGIHIAQQALADKYNTDSNQSDSTNQSEEKKLKSATQYWNNCQINKLERYLIKSLEAGELQPEFHAALCTLLAKVHLVKNNKSAAVEQLNLAVTSGGSEASEILKMLEREERVEILFKNIQTNHEVKSEHNSADTLQDVLTLAEWHQEFGVPGKALDLLERANTLIPNQPELLKLLLQQQLFYSLVTEADATLKQLNKLIPEDSQLKEAAREVEELQQLPRF</sequence>
<feature type="transmembrane region" description="Helical" evidence="8">
    <location>
        <begin position="357"/>
        <end position="380"/>
    </location>
</feature>
<proteinExistence type="predicted"/>
<evidence type="ECO:0000256" key="1">
    <source>
        <dbReference type="ARBA" id="ARBA00004651"/>
    </source>
</evidence>
<dbReference type="InterPro" id="IPR050297">
    <property type="entry name" value="LipidA_mod_glycosyltrf_83"/>
</dbReference>
<evidence type="ECO:0000313" key="10">
    <source>
        <dbReference type="Proteomes" id="UP000322887"/>
    </source>
</evidence>
<feature type="transmembrane region" description="Helical" evidence="8">
    <location>
        <begin position="309"/>
        <end position="326"/>
    </location>
</feature>
<keyword evidence="2" id="KW-1003">Cell membrane</keyword>
<protein>
    <recommendedName>
        <fullName evidence="11">Tetratricopeptide repeat protein</fullName>
    </recommendedName>
</protein>
<feature type="transmembrane region" description="Helical" evidence="8">
    <location>
        <begin position="153"/>
        <end position="171"/>
    </location>
</feature>
<feature type="transmembrane region" description="Helical" evidence="8">
    <location>
        <begin position="332"/>
        <end position="350"/>
    </location>
</feature>
<evidence type="ECO:0000256" key="3">
    <source>
        <dbReference type="ARBA" id="ARBA00022676"/>
    </source>
</evidence>
<accession>A0ABX5YG86</accession>
<dbReference type="SUPFAM" id="SSF48452">
    <property type="entry name" value="TPR-like"/>
    <property type="match status" value="1"/>
</dbReference>
<feature type="transmembrane region" description="Helical" evidence="8">
    <location>
        <begin position="97"/>
        <end position="116"/>
    </location>
</feature>
<dbReference type="InterPro" id="IPR011990">
    <property type="entry name" value="TPR-like_helical_dom_sf"/>
</dbReference>
<feature type="transmembrane region" description="Helical" evidence="8">
    <location>
        <begin position="128"/>
        <end position="147"/>
    </location>
</feature>
<dbReference type="RefSeq" id="WP_002647301.1">
    <property type="nucleotide sequence ID" value="NZ_CP042910.1"/>
</dbReference>
<evidence type="ECO:0000256" key="6">
    <source>
        <dbReference type="ARBA" id="ARBA00022989"/>
    </source>
</evidence>
<evidence type="ECO:0000256" key="5">
    <source>
        <dbReference type="ARBA" id="ARBA00022692"/>
    </source>
</evidence>
<dbReference type="Proteomes" id="UP000322887">
    <property type="component" value="Chromosome"/>
</dbReference>
<evidence type="ECO:0000256" key="8">
    <source>
        <dbReference type="SAM" id="Phobius"/>
    </source>
</evidence>
<name>A0ABX5YG86_9PLAN</name>
<organism evidence="9 10">
    <name type="scientific">Gimesia maris</name>
    <dbReference type="NCBI Taxonomy" id="122"/>
    <lineage>
        <taxon>Bacteria</taxon>
        <taxon>Pseudomonadati</taxon>
        <taxon>Planctomycetota</taxon>
        <taxon>Planctomycetia</taxon>
        <taxon>Planctomycetales</taxon>
        <taxon>Planctomycetaceae</taxon>
        <taxon>Gimesia</taxon>
    </lineage>
</organism>
<dbReference type="GeneID" id="98645117"/>
<feature type="transmembrane region" description="Helical" evidence="8">
    <location>
        <begin position="386"/>
        <end position="403"/>
    </location>
</feature>
<reference evidence="9 10" key="1">
    <citation type="submission" date="2019-08" db="EMBL/GenBank/DDBJ databases">
        <title>Deep-cultivation of Planctomycetes and their phenomic and genomic characterization uncovers novel biology.</title>
        <authorList>
            <person name="Wiegand S."/>
            <person name="Jogler M."/>
            <person name="Boedeker C."/>
            <person name="Pinto D."/>
            <person name="Vollmers J."/>
            <person name="Rivas-Marin E."/>
            <person name="Kohn T."/>
            <person name="Peeters S.H."/>
            <person name="Heuer A."/>
            <person name="Rast P."/>
            <person name="Oberbeckmann S."/>
            <person name="Bunk B."/>
            <person name="Jeske O."/>
            <person name="Meyerdierks A."/>
            <person name="Storesund J.E."/>
            <person name="Kallscheuer N."/>
            <person name="Luecker S."/>
            <person name="Lage O.M."/>
            <person name="Pohl T."/>
            <person name="Merkel B.J."/>
            <person name="Hornburger P."/>
            <person name="Mueller R.-W."/>
            <person name="Bruemmer F."/>
            <person name="Labrenz M."/>
            <person name="Spormann A.M."/>
            <person name="Op den Camp H."/>
            <person name="Overmann J."/>
            <person name="Amann R."/>
            <person name="Jetten M.S.M."/>
            <person name="Mascher T."/>
            <person name="Medema M.H."/>
            <person name="Devos D.P."/>
            <person name="Kaster A.-K."/>
            <person name="Ovreas L."/>
            <person name="Rohde M."/>
            <person name="Galperin M.Y."/>
            <person name="Jogler C."/>
        </authorList>
    </citation>
    <scope>NUCLEOTIDE SEQUENCE [LARGE SCALE GENOMIC DNA]</scope>
    <source>
        <strain evidence="9 10">DSM 8797</strain>
    </source>
</reference>
<dbReference type="Gene3D" id="1.25.40.10">
    <property type="entry name" value="Tetratricopeptide repeat domain"/>
    <property type="match status" value="1"/>
</dbReference>
<gene>
    <name evidence="9" type="ORF">GmarT_04320</name>
</gene>
<evidence type="ECO:0008006" key="11">
    <source>
        <dbReference type="Google" id="ProtNLM"/>
    </source>
</evidence>
<comment type="subcellular location">
    <subcellularLocation>
        <location evidence="1">Cell membrane</location>
        <topology evidence="1">Multi-pass membrane protein</topology>
    </subcellularLocation>
</comment>
<keyword evidence="6 8" id="KW-1133">Transmembrane helix</keyword>
<evidence type="ECO:0000256" key="2">
    <source>
        <dbReference type="ARBA" id="ARBA00022475"/>
    </source>
</evidence>
<dbReference type="PANTHER" id="PTHR33908:SF11">
    <property type="entry name" value="MEMBRANE PROTEIN"/>
    <property type="match status" value="1"/>
</dbReference>
<feature type="transmembrane region" description="Helical" evidence="8">
    <location>
        <begin position="12"/>
        <end position="31"/>
    </location>
</feature>
<evidence type="ECO:0000256" key="7">
    <source>
        <dbReference type="ARBA" id="ARBA00023136"/>
    </source>
</evidence>
<evidence type="ECO:0000256" key="4">
    <source>
        <dbReference type="ARBA" id="ARBA00022679"/>
    </source>
</evidence>
<feature type="transmembrane region" description="Helical" evidence="8">
    <location>
        <begin position="183"/>
        <end position="212"/>
    </location>
</feature>
<keyword evidence="10" id="KW-1185">Reference proteome</keyword>
<keyword evidence="4" id="KW-0808">Transferase</keyword>
<keyword evidence="5 8" id="KW-0812">Transmembrane</keyword>
<keyword evidence="7 8" id="KW-0472">Membrane</keyword>
<dbReference type="PANTHER" id="PTHR33908">
    <property type="entry name" value="MANNOSYLTRANSFERASE YKCB-RELATED"/>
    <property type="match status" value="1"/>
</dbReference>
<dbReference type="EMBL" id="CP042910">
    <property type="protein sequence ID" value="QEG14596.1"/>
    <property type="molecule type" value="Genomic_DNA"/>
</dbReference>
<keyword evidence="3" id="KW-0328">Glycosyltransferase</keyword>